<organism evidence="2 3">
    <name type="scientific">Chionoecetes opilio</name>
    <name type="common">Atlantic snow crab</name>
    <name type="synonym">Cancer opilio</name>
    <dbReference type="NCBI Taxonomy" id="41210"/>
    <lineage>
        <taxon>Eukaryota</taxon>
        <taxon>Metazoa</taxon>
        <taxon>Ecdysozoa</taxon>
        <taxon>Arthropoda</taxon>
        <taxon>Crustacea</taxon>
        <taxon>Multicrustacea</taxon>
        <taxon>Malacostraca</taxon>
        <taxon>Eumalacostraca</taxon>
        <taxon>Eucarida</taxon>
        <taxon>Decapoda</taxon>
        <taxon>Pleocyemata</taxon>
        <taxon>Brachyura</taxon>
        <taxon>Eubrachyura</taxon>
        <taxon>Majoidea</taxon>
        <taxon>Majidae</taxon>
        <taxon>Chionoecetes</taxon>
    </lineage>
</organism>
<evidence type="ECO:0000256" key="1">
    <source>
        <dbReference type="SAM" id="MobiDB-lite"/>
    </source>
</evidence>
<dbReference type="EMBL" id="JACEEZ010000398">
    <property type="protein sequence ID" value="KAG0730188.1"/>
    <property type="molecule type" value="Genomic_DNA"/>
</dbReference>
<feature type="compositionally biased region" description="Basic residues" evidence="1">
    <location>
        <begin position="127"/>
        <end position="137"/>
    </location>
</feature>
<evidence type="ECO:0000313" key="2">
    <source>
        <dbReference type="EMBL" id="KAG0730188.1"/>
    </source>
</evidence>
<dbReference type="Proteomes" id="UP000770661">
    <property type="component" value="Unassembled WGS sequence"/>
</dbReference>
<proteinExistence type="predicted"/>
<keyword evidence="3" id="KW-1185">Reference proteome</keyword>
<reference evidence="2" key="1">
    <citation type="submission" date="2020-07" db="EMBL/GenBank/DDBJ databases">
        <title>The High-quality genome of the commercially important snow crab, Chionoecetes opilio.</title>
        <authorList>
            <person name="Jeong J.-H."/>
            <person name="Ryu S."/>
        </authorList>
    </citation>
    <scope>NUCLEOTIDE SEQUENCE</scope>
    <source>
        <strain evidence="2">MADBK_172401_WGS</strain>
        <tissue evidence="2">Digestive gland</tissue>
    </source>
</reference>
<protein>
    <submittedName>
        <fullName evidence="2">Uncharacterized protein</fullName>
    </submittedName>
</protein>
<comment type="caution">
    <text evidence="2">The sequence shown here is derived from an EMBL/GenBank/DDBJ whole genome shotgun (WGS) entry which is preliminary data.</text>
</comment>
<name>A0A8J5CRU7_CHIOP</name>
<feature type="compositionally biased region" description="Basic and acidic residues" evidence="1">
    <location>
        <begin position="93"/>
        <end position="126"/>
    </location>
</feature>
<gene>
    <name evidence="2" type="ORF">GWK47_028784</name>
</gene>
<accession>A0A8J5CRU7</accession>
<feature type="region of interest" description="Disordered" evidence="1">
    <location>
        <begin position="56"/>
        <end position="137"/>
    </location>
</feature>
<evidence type="ECO:0000313" key="3">
    <source>
        <dbReference type="Proteomes" id="UP000770661"/>
    </source>
</evidence>
<dbReference type="AlphaFoldDB" id="A0A8J5CRU7"/>
<sequence length="137" mass="16126">MMTWIAWSWEARRKHLTHRLTGTTASGQLSSYAATKPERRQNYRGLEETRYRALQLTTHLPGIDSPPSAPPSPTQPSAEPPGDAISSLLQYLEDSRLSENTRRLQEDEKRFKREEERRRRDYEARRKDRKTRVSKFL</sequence>